<feature type="binding site" evidence="5">
    <location>
        <begin position="412"/>
        <end position="415"/>
    </location>
    <ligand>
        <name>GTP</name>
        <dbReference type="ChEBI" id="CHEBI:37565"/>
    </ligand>
</feature>
<dbReference type="GO" id="GO:0046872">
    <property type="term" value="F:metal ion binding"/>
    <property type="evidence" value="ECO:0007669"/>
    <property type="project" value="UniProtKB-KW"/>
</dbReference>
<keyword evidence="6" id="KW-0460">Magnesium</keyword>
<evidence type="ECO:0000313" key="8">
    <source>
        <dbReference type="Proteomes" id="UP000807025"/>
    </source>
</evidence>
<dbReference type="SUPFAM" id="SSF47895">
    <property type="entry name" value="Transducin (alpha subunit), insertion domain"/>
    <property type="match status" value="1"/>
</dbReference>
<dbReference type="PANTHER" id="PTHR10218:SF360">
    <property type="entry name" value="GUANINE NUCLEOTIDE-BINDING PROTEIN SUBUNIT ALPHA HOMOLOG"/>
    <property type="match status" value="1"/>
</dbReference>
<dbReference type="InterPro" id="IPR001019">
    <property type="entry name" value="Gprotein_alpha_su"/>
</dbReference>
<dbReference type="Gene3D" id="1.10.400.10">
    <property type="entry name" value="GI Alpha 1, domain 2-like"/>
    <property type="match status" value="1"/>
</dbReference>
<dbReference type="GO" id="GO:0005834">
    <property type="term" value="C:heterotrimeric G-protein complex"/>
    <property type="evidence" value="ECO:0007669"/>
    <property type="project" value="TreeGrafter"/>
</dbReference>
<evidence type="ECO:0000256" key="6">
    <source>
        <dbReference type="PIRSR" id="PIRSR601019-2"/>
    </source>
</evidence>
<keyword evidence="8" id="KW-1185">Reference proteome</keyword>
<organism evidence="7 8">
    <name type="scientific">Pleurotus eryngii</name>
    <name type="common">Boletus of the steppes</name>
    <dbReference type="NCBI Taxonomy" id="5323"/>
    <lineage>
        <taxon>Eukaryota</taxon>
        <taxon>Fungi</taxon>
        <taxon>Dikarya</taxon>
        <taxon>Basidiomycota</taxon>
        <taxon>Agaricomycotina</taxon>
        <taxon>Agaricomycetes</taxon>
        <taxon>Agaricomycetidae</taxon>
        <taxon>Agaricales</taxon>
        <taxon>Pleurotineae</taxon>
        <taxon>Pleurotaceae</taxon>
        <taxon>Pleurotus</taxon>
    </lineage>
</organism>
<comment type="caution">
    <text evidence="7">The sequence shown here is derived from an EMBL/GenBank/DDBJ whole genome shotgun (WGS) entry which is preliminary data.</text>
</comment>
<dbReference type="PRINTS" id="PR00318">
    <property type="entry name" value="GPROTEINA"/>
</dbReference>
<dbReference type="PROSITE" id="PS51882">
    <property type="entry name" value="G_ALPHA"/>
    <property type="match status" value="1"/>
</dbReference>
<proteinExistence type="predicted"/>
<evidence type="ECO:0000256" key="1">
    <source>
        <dbReference type="ARBA" id="ARBA00022723"/>
    </source>
</evidence>
<keyword evidence="2 5" id="KW-0547">Nucleotide-binding</keyword>
<keyword evidence="3 5" id="KW-0342">GTP-binding</keyword>
<dbReference type="OrthoDB" id="5817230at2759"/>
<evidence type="ECO:0000256" key="4">
    <source>
        <dbReference type="ARBA" id="ARBA00023224"/>
    </source>
</evidence>
<dbReference type="EMBL" id="MU154553">
    <property type="protein sequence ID" value="KAF9496365.1"/>
    <property type="molecule type" value="Genomic_DNA"/>
</dbReference>
<dbReference type="InterPro" id="IPR011025">
    <property type="entry name" value="GproteinA_insert"/>
</dbReference>
<dbReference type="GO" id="GO:0007188">
    <property type="term" value="P:adenylate cyclase-modulating G protein-coupled receptor signaling pathway"/>
    <property type="evidence" value="ECO:0007669"/>
    <property type="project" value="TreeGrafter"/>
</dbReference>
<keyword evidence="4" id="KW-0807">Transducer</keyword>
<dbReference type="SMART" id="SM00275">
    <property type="entry name" value="G_alpha"/>
    <property type="match status" value="1"/>
</dbReference>
<dbReference type="GO" id="GO:0005525">
    <property type="term" value="F:GTP binding"/>
    <property type="evidence" value="ECO:0007669"/>
    <property type="project" value="UniProtKB-KW"/>
</dbReference>
<evidence type="ECO:0000256" key="2">
    <source>
        <dbReference type="ARBA" id="ARBA00022741"/>
    </source>
</evidence>
<dbReference type="GO" id="GO:0001664">
    <property type="term" value="F:G protein-coupled receptor binding"/>
    <property type="evidence" value="ECO:0007669"/>
    <property type="project" value="TreeGrafter"/>
</dbReference>
<protein>
    <submittedName>
        <fullName evidence="7">G-alpha-domain-containing protein</fullName>
    </submittedName>
</protein>
<dbReference type="FunFam" id="3.40.50.300:FF:000692">
    <property type="entry name" value="Guanine nucleotide-binding protein subunit alpha"/>
    <property type="match status" value="1"/>
</dbReference>
<dbReference type="InterPro" id="IPR027417">
    <property type="entry name" value="P-loop_NTPase"/>
</dbReference>
<reference evidence="7" key="1">
    <citation type="submission" date="2020-11" db="EMBL/GenBank/DDBJ databases">
        <authorList>
            <consortium name="DOE Joint Genome Institute"/>
            <person name="Ahrendt S."/>
            <person name="Riley R."/>
            <person name="Andreopoulos W."/>
            <person name="Labutti K."/>
            <person name="Pangilinan J."/>
            <person name="Ruiz-Duenas F.J."/>
            <person name="Barrasa J.M."/>
            <person name="Sanchez-Garcia M."/>
            <person name="Camarero S."/>
            <person name="Miyauchi S."/>
            <person name="Serrano A."/>
            <person name="Linde D."/>
            <person name="Babiker R."/>
            <person name="Drula E."/>
            <person name="Ayuso-Fernandez I."/>
            <person name="Pacheco R."/>
            <person name="Padilla G."/>
            <person name="Ferreira P."/>
            <person name="Barriuso J."/>
            <person name="Kellner H."/>
            <person name="Castanera R."/>
            <person name="Alfaro M."/>
            <person name="Ramirez L."/>
            <person name="Pisabarro A.G."/>
            <person name="Kuo A."/>
            <person name="Tritt A."/>
            <person name="Lipzen A."/>
            <person name="He G."/>
            <person name="Yan M."/>
            <person name="Ng V."/>
            <person name="Cullen D."/>
            <person name="Martin F."/>
            <person name="Rosso M.-N."/>
            <person name="Henrissat B."/>
            <person name="Hibbett D."/>
            <person name="Martinez A.T."/>
            <person name="Grigoriev I.V."/>
        </authorList>
    </citation>
    <scope>NUCLEOTIDE SEQUENCE</scope>
    <source>
        <strain evidence="7">ATCC 90797</strain>
    </source>
</reference>
<dbReference type="Gene3D" id="3.40.50.300">
    <property type="entry name" value="P-loop containing nucleotide triphosphate hydrolases"/>
    <property type="match status" value="2"/>
</dbReference>
<dbReference type="GO" id="GO:0003924">
    <property type="term" value="F:GTPase activity"/>
    <property type="evidence" value="ECO:0007669"/>
    <property type="project" value="InterPro"/>
</dbReference>
<evidence type="ECO:0000256" key="3">
    <source>
        <dbReference type="ARBA" id="ARBA00023134"/>
    </source>
</evidence>
<name>A0A9P6A179_PLEER</name>
<dbReference type="Proteomes" id="UP000807025">
    <property type="component" value="Unassembled WGS sequence"/>
</dbReference>
<evidence type="ECO:0000313" key="7">
    <source>
        <dbReference type="EMBL" id="KAF9496365.1"/>
    </source>
</evidence>
<dbReference type="SUPFAM" id="SSF52540">
    <property type="entry name" value="P-loop containing nucleoside triphosphate hydrolases"/>
    <property type="match status" value="1"/>
</dbReference>
<dbReference type="GO" id="GO:0005737">
    <property type="term" value="C:cytoplasm"/>
    <property type="evidence" value="ECO:0007669"/>
    <property type="project" value="TreeGrafter"/>
</dbReference>
<dbReference type="PANTHER" id="PTHR10218">
    <property type="entry name" value="GTP-BINDING PROTEIN ALPHA SUBUNIT"/>
    <property type="match status" value="1"/>
</dbReference>
<dbReference type="GO" id="GO:0031683">
    <property type="term" value="F:G-protein beta/gamma-subunit complex binding"/>
    <property type="evidence" value="ECO:0007669"/>
    <property type="project" value="InterPro"/>
</dbReference>
<evidence type="ECO:0000256" key="5">
    <source>
        <dbReference type="PIRSR" id="PIRSR601019-1"/>
    </source>
</evidence>
<gene>
    <name evidence="7" type="ORF">BDN71DRAFT_1446358</name>
</gene>
<sequence length="501" mass="57049">MAKDNDYDPLAIVMAPPAKETPEERALREQKEVEAKQVSDKIDEAIRLERVALRKQSNILRVLLLGQAESGKSTTLKNFCLKYAYQQWIQKRTSWRAVIQLNLIRSFITILDTIQAEFNHEPVVDPGASDDDDDDDDEIDAVIEPPVAALSATPKVTPTILGEAHQILALRLAPIRQLEGTLKRRLGIMADEVHNAPPEEICATPFDPPTIPTTAPRRREFMVRCWSDALRCNFSGGCRESDKSRDGADKVTDVLASCRQDLLSMWRDANVRKVLKKRHITLEESTGFFLDDLERIATNDYEPTDDDVVRARLRTLGVQEHRILFEQDPLMGHQFGKEWMIYDVGGSRTMRHAWLPYFDNVNAVIFLAPVSCFDERLDEDPSINRLEDSFILWKAVVSTPLLQKATMIVFLNKCDLLKKKIKRGVQVKKHMPSYGERPNEASSVVKYLRDKFKDMLKQFSPEPRIGYLYPTSVTDTKATSATLQSVRDGILREHLKSANFV</sequence>
<feature type="binding site" evidence="6">
    <location>
        <position position="315"/>
    </location>
    <ligand>
        <name>Mg(2+)</name>
        <dbReference type="ChEBI" id="CHEBI:18420"/>
    </ligand>
</feature>
<keyword evidence="1 6" id="KW-0479">Metal-binding</keyword>
<accession>A0A9P6A179</accession>
<dbReference type="Pfam" id="PF00503">
    <property type="entry name" value="G-alpha"/>
    <property type="match status" value="1"/>
</dbReference>
<dbReference type="AlphaFoldDB" id="A0A9P6A179"/>